<organism evidence="10 11">
    <name type="scientific">Terrimicrobium sacchariphilum</name>
    <dbReference type="NCBI Taxonomy" id="690879"/>
    <lineage>
        <taxon>Bacteria</taxon>
        <taxon>Pseudomonadati</taxon>
        <taxon>Verrucomicrobiota</taxon>
        <taxon>Terrimicrobiia</taxon>
        <taxon>Terrimicrobiales</taxon>
        <taxon>Terrimicrobiaceae</taxon>
        <taxon>Terrimicrobium</taxon>
    </lineage>
</organism>
<evidence type="ECO:0000259" key="7">
    <source>
        <dbReference type="Pfam" id="PF00753"/>
    </source>
</evidence>
<dbReference type="InterPro" id="IPR025405">
    <property type="entry name" value="DUF4131"/>
</dbReference>
<name>A0A146GCB5_TERSA</name>
<comment type="subcellular location">
    <subcellularLocation>
        <location evidence="1">Cell membrane</location>
        <topology evidence="1">Multi-pass membrane protein</topology>
    </subcellularLocation>
</comment>
<dbReference type="InterPro" id="IPR001279">
    <property type="entry name" value="Metallo-B-lactamas"/>
</dbReference>
<dbReference type="FunCoup" id="A0A146GCB5">
    <property type="interactions" value="194"/>
</dbReference>
<keyword evidence="2" id="KW-1003">Cell membrane</keyword>
<evidence type="ECO:0000256" key="3">
    <source>
        <dbReference type="ARBA" id="ARBA00022692"/>
    </source>
</evidence>
<dbReference type="PANTHER" id="PTHR30619:SF1">
    <property type="entry name" value="RECOMBINATION PROTEIN 2"/>
    <property type="match status" value="1"/>
</dbReference>
<evidence type="ECO:0000256" key="4">
    <source>
        <dbReference type="ARBA" id="ARBA00022989"/>
    </source>
</evidence>
<evidence type="ECO:0000259" key="8">
    <source>
        <dbReference type="Pfam" id="PF03772"/>
    </source>
</evidence>
<dbReference type="InParanoid" id="A0A146GCB5"/>
<dbReference type="Pfam" id="PF00753">
    <property type="entry name" value="Lactamase_B"/>
    <property type="match status" value="1"/>
</dbReference>
<dbReference type="STRING" id="690879.TSACC_22622"/>
<sequence>MKKVSLLRQRLPFAALLVPVAGGILLAQLFHPALLFTAIVAAVSGSLFAAACVKWSTASRDFWFHLFLAATMAVIHLLQTTRSASTSLASWLGDRRLPVTAEGFVITEPSVFSARSARFDFRVDSLSADGSQITAPLSVQIRWRGAAPQYGDRLRISGLLSNISPPRNPGQFDAATWSQRKDIHQVIEIIQPGVAEPLGRQQGNPLVWFSISVRNWMISAITYSIDDPNVSKLLTGMVLGDTSDLSQNIQEAFRATGTYHLFSVSGLHVGIVAIILWYLFKTLRLPRKLTAALIIPLLFFYVLMTGLKAASIRAAVMGSIILIGLMAERRPVLLNNLCAAAVLILLTDTNQLFNAGFQLSFGVVASILLLSAIFERKIGEPLAPDPFIPRKLLSPARRFALRTTQVFASLSAVSLAAWLGSSPLTAGYFHMVSLSALPANLIAVPLSFAIMFVTALSVFAFLVSPWLAAVFNQTNLVLTKLLLFSVQTFANIPGSHVYLPPWHQAQRVVIFDAGAGGAASIQAGGKTWLIDCGPQYFTDSVIVPYLRSQGIRKLNGLIITHGDANHMGGAENLILATRPATILDSGTSQQSPTRKKLLAWMGTQGMVPTLARSGFREELSPTVSLEILYPPGNPPKAVADNLALVALLTIEGRRILFTSDIGLLAETWLMEHASEKLSCDILVQGVSKTGRTTPEDFLEAAHPSLVIATAADFPETERIPAAWEAQLAKRGIKLIRQDETGAVVITFSSDKTIATGFLNKATWHLPQ</sequence>
<dbReference type="InterPro" id="IPR035681">
    <property type="entry name" value="ComA-like_MBL"/>
</dbReference>
<dbReference type="Proteomes" id="UP000076023">
    <property type="component" value="Unassembled WGS sequence"/>
</dbReference>
<dbReference type="OrthoDB" id="9761531at2"/>
<evidence type="ECO:0000256" key="2">
    <source>
        <dbReference type="ARBA" id="ARBA00022475"/>
    </source>
</evidence>
<feature type="transmembrane region" description="Helical" evidence="6">
    <location>
        <begin position="439"/>
        <end position="463"/>
    </location>
</feature>
<dbReference type="InterPro" id="IPR036866">
    <property type="entry name" value="RibonucZ/Hydroxyglut_hydro"/>
</dbReference>
<dbReference type="InterPro" id="IPR004477">
    <property type="entry name" value="ComEC_N"/>
</dbReference>
<keyword evidence="11" id="KW-1185">Reference proteome</keyword>
<evidence type="ECO:0000313" key="10">
    <source>
        <dbReference type="EMBL" id="GAT34198.1"/>
    </source>
</evidence>
<evidence type="ECO:0000256" key="1">
    <source>
        <dbReference type="ARBA" id="ARBA00004651"/>
    </source>
</evidence>
<dbReference type="Gene3D" id="3.60.15.10">
    <property type="entry name" value="Ribonuclease Z/Hydroxyacylglutathione hydrolase-like"/>
    <property type="match status" value="1"/>
</dbReference>
<dbReference type="GO" id="GO:0005886">
    <property type="term" value="C:plasma membrane"/>
    <property type="evidence" value="ECO:0007669"/>
    <property type="project" value="UniProtKB-SubCell"/>
</dbReference>
<dbReference type="NCBIfam" id="TIGR00360">
    <property type="entry name" value="ComEC_N-term"/>
    <property type="match status" value="1"/>
</dbReference>
<dbReference type="InterPro" id="IPR052159">
    <property type="entry name" value="Competence_DNA_uptake"/>
</dbReference>
<comment type="caution">
    <text evidence="10">The sequence shown here is derived from an EMBL/GenBank/DDBJ whole genome shotgun (WGS) entry which is preliminary data.</text>
</comment>
<proteinExistence type="predicted"/>
<feature type="domain" description="DUF4131" evidence="9">
    <location>
        <begin position="37"/>
        <end position="188"/>
    </location>
</feature>
<accession>A0A146GCB5</accession>
<dbReference type="RefSeq" id="WP_075079849.1">
    <property type="nucleotide sequence ID" value="NZ_BDCO01000002.1"/>
</dbReference>
<dbReference type="SUPFAM" id="SSF56281">
    <property type="entry name" value="Metallo-hydrolase/oxidoreductase"/>
    <property type="match status" value="1"/>
</dbReference>
<feature type="transmembrane region" description="Helical" evidence="6">
    <location>
        <begin position="399"/>
        <end position="419"/>
    </location>
</feature>
<feature type="transmembrane region" description="Helical" evidence="6">
    <location>
        <begin position="355"/>
        <end position="374"/>
    </location>
</feature>
<feature type="transmembrane region" description="Helical" evidence="6">
    <location>
        <begin position="287"/>
        <end position="304"/>
    </location>
</feature>
<evidence type="ECO:0000256" key="6">
    <source>
        <dbReference type="SAM" id="Phobius"/>
    </source>
</evidence>
<evidence type="ECO:0000256" key="5">
    <source>
        <dbReference type="ARBA" id="ARBA00023136"/>
    </source>
</evidence>
<feature type="domain" description="ComEC/Rec2-related protein" evidence="8">
    <location>
        <begin position="237"/>
        <end position="511"/>
    </location>
</feature>
<dbReference type="CDD" id="cd07731">
    <property type="entry name" value="ComA-like_MBL-fold"/>
    <property type="match status" value="1"/>
</dbReference>
<keyword evidence="4 6" id="KW-1133">Transmembrane helix</keyword>
<gene>
    <name evidence="10" type="ORF">TSACC_22622</name>
</gene>
<dbReference type="PANTHER" id="PTHR30619">
    <property type="entry name" value="DNA INTERNALIZATION/COMPETENCE PROTEIN COMEC/REC2"/>
    <property type="match status" value="1"/>
</dbReference>
<feature type="transmembrane region" description="Helical" evidence="6">
    <location>
        <begin position="332"/>
        <end position="349"/>
    </location>
</feature>
<feature type="domain" description="Metallo-beta-lactamase" evidence="7">
    <location>
        <begin position="521"/>
        <end position="672"/>
    </location>
</feature>
<dbReference type="AlphaFoldDB" id="A0A146GCB5"/>
<evidence type="ECO:0000313" key="11">
    <source>
        <dbReference type="Proteomes" id="UP000076023"/>
    </source>
</evidence>
<keyword evidence="5 6" id="KW-0472">Membrane</keyword>
<feature type="transmembrane region" description="Helical" evidence="6">
    <location>
        <begin position="12"/>
        <end position="30"/>
    </location>
</feature>
<feature type="transmembrane region" description="Helical" evidence="6">
    <location>
        <begin position="36"/>
        <end position="55"/>
    </location>
</feature>
<dbReference type="Pfam" id="PF03772">
    <property type="entry name" value="Competence"/>
    <property type="match status" value="1"/>
</dbReference>
<feature type="transmembrane region" description="Helical" evidence="6">
    <location>
        <begin position="259"/>
        <end position="280"/>
    </location>
</feature>
<dbReference type="EMBL" id="BDCO01000002">
    <property type="protein sequence ID" value="GAT34198.1"/>
    <property type="molecule type" value="Genomic_DNA"/>
</dbReference>
<protein>
    <submittedName>
        <fullName evidence="10">ComEC/Rec2-related protein</fullName>
    </submittedName>
</protein>
<reference evidence="11" key="1">
    <citation type="journal article" date="2017" name="Genome Announc.">
        <title>Draft Genome Sequence of Terrimicrobium sacchariphilum NM-5T, a Facultative Anaerobic Soil Bacterium of the Class Spartobacteria.</title>
        <authorList>
            <person name="Qiu Y.L."/>
            <person name="Tourlousse D.M."/>
            <person name="Matsuura N."/>
            <person name="Ohashi A."/>
            <person name="Sekiguchi Y."/>
        </authorList>
    </citation>
    <scope>NUCLEOTIDE SEQUENCE [LARGE SCALE GENOMIC DNA]</scope>
    <source>
        <strain evidence="11">NM-5</strain>
    </source>
</reference>
<dbReference type="Pfam" id="PF13567">
    <property type="entry name" value="DUF4131"/>
    <property type="match status" value="1"/>
</dbReference>
<keyword evidence="3 6" id="KW-0812">Transmembrane</keyword>
<evidence type="ECO:0000259" key="9">
    <source>
        <dbReference type="Pfam" id="PF13567"/>
    </source>
</evidence>